<sequence length="746" mass="83057">MALRLSGGGASGSGIGRTKVGRYELGRTLGEGTFAKVKFARNTETGENVAIKILDKEKVLKHKMIGQIKREISTMKLIRHPNVIRMYEVMASKAKIYIVLEFVTGGELFDKIPENLLLDANGVLKVSDFGLSALPQQVREDGLLHTTCGTPNYVAPEVINNKGYDGAKADLWSCGVILFVLMAGYLPFEESNLMALYKKIFKAEFTCPPWFSSSAKKLIKRILDPNPTTRITIAEVIENEWFKKGYKPPTFEQADVSLDDVDAIFNESGDSPNLVVERREERPPVSLNAFELISKSQGLNLSSLFEKQMGLVKRETRFTSKCPASEIISKIEEAAVPLGFDVKKNNYKLKLQGEKTGRKGHLSVSTEVFEVAPSLCMVELRKAGGDTLEFHKFYKNLATGLKDVVWKTGDEAKEEANDGSQRSQLSRLSSLLSLSLTTTTTATMPAAAAAAISSLCFCSHNPSPQPSSSHQTNNIQLTTKPKTSLQKHPLYQPANSNLSFQFKEKILCLEIMGVDSGKALSVNPSLHSASLHSIHSIISFLQSKGIHQKDMGRIFGMCPQILTSDIKSDLIPVFNFLFHDLRVPETNFRSVINKCPRLLASSVRDQLKPALFYLQRLGFRDLKALAYQDPILLVSSVENTLIPKLDYLGELGFSRNDAVGMVLRCPTLFTFSIENNFKPKFEYFDKEMGGRLEELKEFPGYFAFSLEKRIKPRHTEVVESGVKVPLPLMLKSTDEEFRELIRRGGG</sequence>
<accession>A0ACC0L7T3</accession>
<name>A0ACC0L7T3_RHOML</name>
<keyword evidence="2" id="KW-1185">Reference proteome</keyword>
<evidence type="ECO:0000313" key="1">
    <source>
        <dbReference type="EMBL" id="KAI8524449.1"/>
    </source>
</evidence>
<comment type="caution">
    <text evidence="1">The sequence shown here is derived from an EMBL/GenBank/DDBJ whole genome shotgun (WGS) entry which is preliminary data.</text>
</comment>
<proteinExistence type="predicted"/>
<reference evidence="1" key="1">
    <citation type="submission" date="2022-02" db="EMBL/GenBank/DDBJ databases">
        <title>Plant Genome Project.</title>
        <authorList>
            <person name="Zhang R.-G."/>
        </authorList>
    </citation>
    <scope>NUCLEOTIDE SEQUENCE</scope>
    <source>
        <strain evidence="1">AT1</strain>
    </source>
</reference>
<dbReference type="EMBL" id="CM046400">
    <property type="protein sequence ID" value="KAI8524449.1"/>
    <property type="molecule type" value="Genomic_DNA"/>
</dbReference>
<protein>
    <submittedName>
        <fullName evidence="1">Uncharacterized protein</fullName>
    </submittedName>
</protein>
<organism evidence="1 2">
    <name type="scientific">Rhododendron molle</name>
    <name type="common">Chinese azalea</name>
    <name type="synonym">Azalea mollis</name>
    <dbReference type="NCBI Taxonomy" id="49168"/>
    <lineage>
        <taxon>Eukaryota</taxon>
        <taxon>Viridiplantae</taxon>
        <taxon>Streptophyta</taxon>
        <taxon>Embryophyta</taxon>
        <taxon>Tracheophyta</taxon>
        <taxon>Spermatophyta</taxon>
        <taxon>Magnoliopsida</taxon>
        <taxon>eudicotyledons</taxon>
        <taxon>Gunneridae</taxon>
        <taxon>Pentapetalae</taxon>
        <taxon>asterids</taxon>
        <taxon>Ericales</taxon>
        <taxon>Ericaceae</taxon>
        <taxon>Ericoideae</taxon>
        <taxon>Rhodoreae</taxon>
        <taxon>Rhododendron</taxon>
    </lineage>
</organism>
<evidence type="ECO:0000313" key="2">
    <source>
        <dbReference type="Proteomes" id="UP001062846"/>
    </source>
</evidence>
<dbReference type="Proteomes" id="UP001062846">
    <property type="component" value="Chromosome 13"/>
</dbReference>
<gene>
    <name evidence="1" type="ORF">RHMOL_Rhmol13G0150800</name>
</gene>